<reference evidence="1 2" key="1">
    <citation type="submission" date="2019-07" db="EMBL/GenBank/DDBJ databases">
        <title>Whole genome shotgun sequence of Cellulomonas persica NBRC 101101.</title>
        <authorList>
            <person name="Hosoyama A."/>
            <person name="Uohara A."/>
            <person name="Ohji S."/>
            <person name="Ichikawa N."/>
        </authorList>
    </citation>
    <scope>NUCLEOTIDE SEQUENCE [LARGE SCALE GENOMIC DNA]</scope>
    <source>
        <strain evidence="1 2">NBRC 101101</strain>
    </source>
</reference>
<organism evidence="1 2">
    <name type="scientific">Cellulomonas persica</name>
    <dbReference type="NCBI Taxonomy" id="76861"/>
    <lineage>
        <taxon>Bacteria</taxon>
        <taxon>Bacillati</taxon>
        <taxon>Actinomycetota</taxon>
        <taxon>Actinomycetes</taxon>
        <taxon>Micrococcales</taxon>
        <taxon>Cellulomonadaceae</taxon>
        <taxon>Cellulomonas</taxon>
    </lineage>
</organism>
<gene>
    <name evidence="1" type="ORF">CPE01_11030</name>
</gene>
<name>A0A510UWA4_9CELL</name>
<keyword evidence="2" id="KW-1185">Reference proteome</keyword>
<evidence type="ECO:0000313" key="1">
    <source>
        <dbReference type="EMBL" id="GEK17370.1"/>
    </source>
</evidence>
<protein>
    <submittedName>
        <fullName evidence="1">Uncharacterized protein</fullName>
    </submittedName>
</protein>
<dbReference type="RefSeq" id="WP_146805641.1">
    <property type="nucleotide sequence ID" value="NZ_BJUA01000004.1"/>
</dbReference>
<accession>A0A510UWA4</accession>
<proteinExistence type="predicted"/>
<dbReference type="EMBL" id="BJUA01000004">
    <property type="protein sequence ID" value="GEK17370.1"/>
    <property type="molecule type" value="Genomic_DNA"/>
</dbReference>
<evidence type="ECO:0000313" key="2">
    <source>
        <dbReference type="Proteomes" id="UP000321386"/>
    </source>
</evidence>
<comment type="caution">
    <text evidence="1">The sequence shown here is derived from an EMBL/GenBank/DDBJ whole genome shotgun (WGS) entry which is preliminary data.</text>
</comment>
<dbReference type="AlphaFoldDB" id="A0A510UWA4"/>
<sequence>MSARIADAELAAAVATSLCASGIDALPDLDDDGTVWLALLLDIHAGIVAWLDVSDLSYAVAVHRVGVRRVIPDGPLAGLERCDEGQGVAGQIVAWVLRQRAGAHR</sequence>
<dbReference type="Proteomes" id="UP000321386">
    <property type="component" value="Unassembled WGS sequence"/>
</dbReference>